<dbReference type="EMBL" id="AWWV01015210">
    <property type="protein sequence ID" value="OMO53314.1"/>
    <property type="molecule type" value="Genomic_DNA"/>
</dbReference>
<dbReference type="Proteomes" id="UP000188268">
    <property type="component" value="Unassembled WGS sequence"/>
</dbReference>
<comment type="caution">
    <text evidence="2">The sequence shown here is derived from an EMBL/GenBank/DDBJ whole genome shotgun (WGS) entry which is preliminary data.</text>
</comment>
<proteinExistence type="predicted"/>
<protein>
    <submittedName>
        <fullName evidence="2">Uncharacterized protein</fullName>
    </submittedName>
</protein>
<keyword evidence="3" id="KW-1185">Reference proteome</keyword>
<evidence type="ECO:0000313" key="3">
    <source>
        <dbReference type="Proteomes" id="UP000188268"/>
    </source>
</evidence>
<dbReference type="Gramene" id="OMO53314">
    <property type="protein sequence ID" value="OMO53314"/>
    <property type="gene ID" value="CCACVL1_28728"/>
</dbReference>
<name>A0A1R3G5G1_COCAP</name>
<accession>A0A1R3G5G1</accession>
<gene>
    <name evidence="2" type="ORF">CCACVL1_28728</name>
</gene>
<sequence length="20" mass="2059">MGSASALHGHRATSYPVLTC</sequence>
<reference evidence="2 3" key="1">
    <citation type="submission" date="2013-09" db="EMBL/GenBank/DDBJ databases">
        <title>Corchorus capsularis genome sequencing.</title>
        <authorList>
            <person name="Alam M."/>
            <person name="Haque M.S."/>
            <person name="Islam M.S."/>
            <person name="Emdad E.M."/>
            <person name="Islam M.M."/>
            <person name="Ahmed B."/>
            <person name="Halim A."/>
            <person name="Hossen Q.M.M."/>
            <person name="Hossain M.Z."/>
            <person name="Ahmed R."/>
            <person name="Khan M.M."/>
            <person name="Islam R."/>
            <person name="Rashid M.M."/>
            <person name="Khan S.A."/>
            <person name="Rahman M.S."/>
            <person name="Alam M."/>
        </authorList>
    </citation>
    <scope>NUCLEOTIDE SEQUENCE [LARGE SCALE GENOMIC DNA]</scope>
    <source>
        <strain evidence="3">cv. CVL-1</strain>
        <tissue evidence="2">Whole seedling</tissue>
    </source>
</reference>
<feature type="region of interest" description="Disordered" evidence="1">
    <location>
        <begin position="1"/>
        <end position="20"/>
    </location>
</feature>
<evidence type="ECO:0000256" key="1">
    <source>
        <dbReference type="SAM" id="MobiDB-lite"/>
    </source>
</evidence>
<evidence type="ECO:0000313" key="2">
    <source>
        <dbReference type="EMBL" id="OMO53314.1"/>
    </source>
</evidence>
<dbReference type="AlphaFoldDB" id="A0A1R3G5G1"/>
<organism evidence="2 3">
    <name type="scientific">Corchorus capsularis</name>
    <name type="common">Jute</name>
    <dbReference type="NCBI Taxonomy" id="210143"/>
    <lineage>
        <taxon>Eukaryota</taxon>
        <taxon>Viridiplantae</taxon>
        <taxon>Streptophyta</taxon>
        <taxon>Embryophyta</taxon>
        <taxon>Tracheophyta</taxon>
        <taxon>Spermatophyta</taxon>
        <taxon>Magnoliopsida</taxon>
        <taxon>eudicotyledons</taxon>
        <taxon>Gunneridae</taxon>
        <taxon>Pentapetalae</taxon>
        <taxon>rosids</taxon>
        <taxon>malvids</taxon>
        <taxon>Malvales</taxon>
        <taxon>Malvaceae</taxon>
        <taxon>Grewioideae</taxon>
        <taxon>Apeibeae</taxon>
        <taxon>Corchorus</taxon>
    </lineage>
</organism>